<name>A0A8H8CVJ2_AJECA</name>
<dbReference type="Proteomes" id="UP000670092">
    <property type="component" value="Unassembled WGS sequence"/>
</dbReference>
<dbReference type="VEuPathDB" id="FungiDB:I7I52_08549"/>
<reference evidence="1 2" key="1">
    <citation type="submission" date="2021-01" db="EMBL/GenBank/DDBJ databases">
        <title>Chromosome-level genome assembly of a human fungal pathogen reveals clustering of transcriptionally co-regulated genes.</title>
        <authorList>
            <person name="Voorhies M."/>
            <person name="Cohen S."/>
            <person name="Shea T.P."/>
            <person name="Petrus S."/>
            <person name="Munoz J.F."/>
            <person name="Poplawski S."/>
            <person name="Goldman W.E."/>
            <person name="Michael T."/>
            <person name="Cuomo C.A."/>
            <person name="Sil A."/>
            <person name="Beyhan S."/>
        </authorList>
    </citation>
    <scope>NUCLEOTIDE SEQUENCE [LARGE SCALE GENOMIC DNA]</scope>
    <source>
        <strain evidence="1 2">G184AR</strain>
    </source>
</reference>
<organism evidence="1 2">
    <name type="scientific">Ajellomyces capsulatus</name>
    <name type="common">Darling's disease fungus</name>
    <name type="synonym">Histoplasma capsulatum</name>
    <dbReference type="NCBI Taxonomy" id="5037"/>
    <lineage>
        <taxon>Eukaryota</taxon>
        <taxon>Fungi</taxon>
        <taxon>Dikarya</taxon>
        <taxon>Ascomycota</taxon>
        <taxon>Pezizomycotina</taxon>
        <taxon>Eurotiomycetes</taxon>
        <taxon>Eurotiomycetidae</taxon>
        <taxon>Onygenales</taxon>
        <taxon>Ajellomycetaceae</taxon>
        <taxon>Histoplasma</taxon>
    </lineage>
</organism>
<evidence type="ECO:0000313" key="1">
    <source>
        <dbReference type="EMBL" id="KAG5291274.1"/>
    </source>
</evidence>
<dbReference type="AlphaFoldDB" id="A0A8H8CVJ2"/>
<sequence length="82" mass="9136">MNDAPDLRSSPAYVLCAGQPSFSHLPRHLLCSCHKNIEFDLPCPLQKKKKRKEKSHLLFQSGGTHTRAPIPPQAISIVTIFS</sequence>
<protein>
    <submittedName>
        <fullName evidence="1">Uncharacterized protein</fullName>
    </submittedName>
</protein>
<accession>A0A8H8CVJ2</accession>
<gene>
    <name evidence="1" type="ORF">I7I52_08549</name>
</gene>
<comment type="caution">
    <text evidence="1">The sequence shown here is derived from an EMBL/GenBank/DDBJ whole genome shotgun (WGS) entry which is preliminary data.</text>
</comment>
<evidence type="ECO:0000313" key="2">
    <source>
        <dbReference type="Proteomes" id="UP000670092"/>
    </source>
</evidence>
<proteinExistence type="predicted"/>
<dbReference type="EMBL" id="JAEVHI010000005">
    <property type="protein sequence ID" value="KAG5291274.1"/>
    <property type="molecule type" value="Genomic_DNA"/>
</dbReference>